<dbReference type="OrthoDB" id="10752at2157"/>
<dbReference type="Gene3D" id="6.10.250.2090">
    <property type="match status" value="1"/>
</dbReference>
<dbReference type="EMBL" id="CP011267">
    <property type="protein sequence ID" value="AKG92456.1"/>
    <property type="molecule type" value="Genomic_DNA"/>
</dbReference>
<protein>
    <submittedName>
        <fullName evidence="8">Membrane protease subunit</fullName>
    </submittedName>
</protein>
<proteinExistence type="inferred from homology"/>
<feature type="domain" description="Band 7" evidence="7">
    <location>
        <begin position="19"/>
        <end position="176"/>
    </location>
</feature>
<organism evidence="8 9">
    <name type="scientific">Geoglobus ahangari</name>
    <dbReference type="NCBI Taxonomy" id="113653"/>
    <lineage>
        <taxon>Archaea</taxon>
        <taxon>Methanobacteriati</taxon>
        <taxon>Methanobacteriota</taxon>
        <taxon>Archaeoglobi</taxon>
        <taxon>Archaeoglobales</taxon>
        <taxon>Archaeoglobaceae</taxon>
        <taxon>Geoglobus</taxon>
    </lineage>
</organism>
<name>A0A0F7DC96_9EURY</name>
<keyword evidence="4 6" id="KW-1133">Transmembrane helix</keyword>
<dbReference type="PRINTS" id="PR00721">
    <property type="entry name" value="STOMATIN"/>
</dbReference>
<gene>
    <name evidence="8" type="ORF">GAH_00187</name>
</gene>
<keyword evidence="5 6" id="KW-0472">Membrane</keyword>
<dbReference type="GO" id="GO:0005886">
    <property type="term" value="C:plasma membrane"/>
    <property type="evidence" value="ECO:0007669"/>
    <property type="project" value="InterPro"/>
</dbReference>
<accession>A0A0F7DC96</accession>
<dbReference type="InParanoid" id="A0A0F7DC96"/>
<dbReference type="GO" id="GO:0006508">
    <property type="term" value="P:proteolysis"/>
    <property type="evidence" value="ECO:0007669"/>
    <property type="project" value="UniProtKB-KW"/>
</dbReference>
<dbReference type="PATRIC" id="fig|113653.22.peg.184"/>
<dbReference type="STRING" id="113653.GAH_00187"/>
<dbReference type="FunCoup" id="A0A0F7DC96">
    <property type="interactions" value="13"/>
</dbReference>
<dbReference type="InterPro" id="IPR001107">
    <property type="entry name" value="Band_7"/>
</dbReference>
<dbReference type="PROSITE" id="PS01270">
    <property type="entry name" value="BAND_7"/>
    <property type="match status" value="1"/>
</dbReference>
<keyword evidence="8" id="KW-0378">Hydrolase</keyword>
<dbReference type="InterPro" id="IPR001972">
    <property type="entry name" value="Stomatin_HflK_fam"/>
</dbReference>
<dbReference type="InterPro" id="IPR018080">
    <property type="entry name" value="Band_7/stomatin-like_CS"/>
</dbReference>
<comment type="similarity">
    <text evidence="2">Belongs to the band 7/mec-2 family.</text>
</comment>
<evidence type="ECO:0000313" key="8">
    <source>
        <dbReference type="EMBL" id="AKG92456.1"/>
    </source>
</evidence>
<comment type="subcellular location">
    <subcellularLocation>
        <location evidence="1">Membrane</location>
        <topology evidence="1">Single-pass membrane protein</topology>
    </subcellularLocation>
</comment>
<dbReference type="GO" id="GO:0008233">
    <property type="term" value="F:peptidase activity"/>
    <property type="evidence" value="ECO:0007669"/>
    <property type="project" value="UniProtKB-KW"/>
</dbReference>
<evidence type="ECO:0000256" key="3">
    <source>
        <dbReference type="ARBA" id="ARBA00022692"/>
    </source>
</evidence>
<dbReference type="KEGG" id="gah:GAH_00187"/>
<dbReference type="Pfam" id="PF01145">
    <property type="entry name" value="Band_7"/>
    <property type="match status" value="1"/>
</dbReference>
<keyword evidence="8" id="KW-0645">Protease</keyword>
<dbReference type="InterPro" id="IPR043202">
    <property type="entry name" value="Band-7_stomatin-like"/>
</dbReference>
<evidence type="ECO:0000313" key="9">
    <source>
        <dbReference type="Proteomes" id="UP000034723"/>
    </source>
</evidence>
<evidence type="ECO:0000256" key="2">
    <source>
        <dbReference type="ARBA" id="ARBA00008164"/>
    </source>
</evidence>
<dbReference type="CDD" id="cd08826">
    <property type="entry name" value="SPFH_eoslipins_u1"/>
    <property type="match status" value="1"/>
</dbReference>
<evidence type="ECO:0000256" key="6">
    <source>
        <dbReference type="SAM" id="Phobius"/>
    </source>
</evidence>
<dbReference type="SUPFAM" id="SSF117892">
    <property type="entry name" value="Band 7/SPFH domain"/>
    <property type="match status" value="1"/>
</dbReference>
<sequence>MVNEIVISAIAVVLLFLISGLKIVKEYERGVIFRLGRLVGARGPGLFFVIPLLESMQVVDLRTVTYDVPSQEVVTRDNVTVRVNAVVYYRVMDPEKAVTEVFDYRFATAQIAQTTLRSVIGQADLDELLSEREKLNVKLQQIIDEATNPWGIKVSAVEIKDVELPKEMQRAMAMQAEAERERRAKIIRADGEFQAAMKLKEAAEILAQSRNALMLRILQTMNEISNAQNTTIVFPIPIEILEYFAREKEEKKE</sequence>
<feature type="transmembrane region" description="Helical" evidence="6">
    <location>
        <begin position="6"/>
        <end position="24"/>
    </location>
</feature>
<keyword evidence="9" id="KW-1185">Reference proteome</keyword>
<dbReference type="PANTHER" id="PTHR10264">
    <property type="entry name" value="BAND 7 PROTEIN-RELATED"/>
    <property type="match status" value="1"/>
</dbReference>
<evidence type="ECO:0000259" key="7">
    <source>
        <dbReference type="SMART" id="SM00244"/>
    </source>
</evidence>
<dbReference type="FunFam" id="3.30.479.30:FF:000004">
    <property type="entry name" value="Putative membrane protease family, stomatin"/>
    <property type="match status" value="1"/>
</dbReference>
<dbReference type="HOGENOM" id="CLU_024949_3_3_2"/>
<keyword evidence="3 6" id="KW-0812">Transmembrane</keyword>
<evidence type="ECO:0000256" key="5">
    <source>
        <dbReference type="ARBA" id="ARBA00023136"/>
    </source>
</evidence>
<evidence type="ECO:0000256" key="4">
    <source>
        <dbReference type="ARBA" id="ARBA00022989"/>
    </source>
</evidence>
<dbReference type="PANTHER" id="PTHR10264:SF19">
    <property type="entry name" value="AT06885P-RELATED"/>
    <property type="match status" value="1"/>
</dbReference>
<dbReference type="GO" id="GO:0098552">
    <property type="term" value="C:side of membrane"/>
    <property type="evidence" value="ECO:0007669"/>
    <property type="project" value="UniProtKB-ARBA"/>
</dbReference>
<evidence type="ECO:0000256" key="1">
    <source>
        <dbReference type="ARBA" id="ARBA00004167"/>
    </source>
</evidence>
<dbReference type="RefSeq" id="WP_048094274.1">
    <property type="nucleotide sequence ID" value="NZ_CP011267.1"/>
</dbReference>
<dbReference type="InterPro" id="IPR036013">
    <property type="entry name" value="Band_7/SPFH_dom_sf"/>
</dbReference>
<reference evidence="8 9" key="1">
    <citation type="submission" date="2015-04" db="EMBL/GenBank/DDBJ databases">
        <title>The complete genome sequence of the hyperthermophilic, obligate iron-reducing archaeon Geoglobus ahangari strain 234T.</title>
        <authorList>
            <person name="Manzella M.P."/>
            <person name="Holmes D.E."/>
            <person name="Rocheleau J.M."/>
            <person name="Chung A."/>
            <person name="Reguera G."/>
            <person name="Kashefi K."/>
        </authorList>
    </citation>
    <scope>NUCLEOTIDE SEQUENCE [LARGE SCALE GENOMIC DNA]</scope>
    <source>
        <strain evidence="8 9">234</strain>
    </source>
</reference>
<dbReference type="Gene3D" id="3.30.479.30">
    <property type="entry name" value="Band 7 domain"/>
    <property type="match status" value="1"/>
</dbReference>
<dbReference type="Proteomes" id="UP000034723">
    <property type="component" value="Chromosome"/>
</dbReference>
<dbReference type="SMART" id="SM00244">
    <property type="entry name" value="PHB"/>
    <property type="match status" value="1"/>
</dbReference>
<dbReference type="AlphaFoldDB" id="A0A0F7DC96"/>
<dbReference type="GeneID" id="24802775"/>